<evidence type="ECO:0008006" key="4">
    <source>
        <dbReference type="Google" id="ProtNLM"/>
    </source>
</evidence>
<feature type="transmembrane region" description="Helical" evidence="1">
    <location>
        <begin position="371"/>
        <end position="395"/>
    </location>
</feature>
<keyword evidence="1" id="KW-0812">Transmembrane</keyword>
<name>T1KYJ1_TETUR</name>
<dbReference type="EMBL" id="CAEY01000713">
    <property type="status" value="NOT_ANNOTATED_CDS"/>
    <property type="molecule type" value="Genomic_DNA"/>
</dbReference>
<reference evidence="2" key="2">
    <citation type="submission" date="2015-06" db="UniProtKB">
        <authorList>
            <consortium name="EnsemblMetazoa"/>
        </authorList>
    </citation>
    <scope>IDENTIFICATION</scope>
</reference>
<evidence type="ECO:0000313" key="2">
    <source>
        <dbReference type="EnsemblMetazoa" id="tetur27g00870.1"/>
    </source>
</evidence>
<dbReference type="AlphaFoldDB" id="T1KYJ1"/>
<keyword evidence="1" id="KW-1133">Transmembrane helix</keyword>
<dbReference type="HOGENOM" id="CLU_036435_0_0_1"/>
<feature type="transmembrane region" description="Helical" evidence="1">
    <location>
        <begin position="122"/>
        <end position="145"/>
    </location>
</feature>
<protein>
    <recommendedName>
        <fullName evidence="4">Ionotropic glutamate receptor C-terminal domain-containing protein</fullName>
    </recommendedName>
</protein>
<reference evidence="3" key="1">
    <citation type="submission" date="2011-08" db="EMBL/GenBank/DDBJ databases">
        <authorList>
            <person name="Rombauts S."/>
        </authorList>
    </citation>
    <scope>NUCLEOTIDE SEQUENCE</scope>
    <source>
        <strain evidence="3">London</strain>
    </source>
</reference>
<dbReference type="Proteomes" id="UP000015104">
    <property type="component" value="Unassembled WGS sequence"/>
</dbReference>
<keyword evidence="3" id="KW-1185">Reference proteome</keyword>
<accession>T1KYJ1</accession>
<keyword evidence="1" id="KW-0472">Membrane</keyword>
<proteinExistence type="predicted"/>
<sequence>MFIMAKSNLTVGAFSVFGQGFIEVDGQTVPELKSLKRLAAIMADYGPFNLKFHLPESGQLGVLTETGYRDGVLGLMQEGKVELCILPMALDTQKVPGQFTPVISEESYYIHSIRTLGGGTAAFIDSFISVNTIPILLAILIVFLLELAVVKCFNIESIFNAIYQSFGTSFYQNLSRHSTCTQTIVGNNEVKIETLRDVITYDKTPFYFEGISMYDWFKAKVTKDYGDIYERSKSKGFEKPYPLGLFRKFRPADRMVTFVSALGIKIAPLGAAVVHEPNQYQHISERPFHRSVQALLLSFETPESTKKRVHFITQRIAQAGISEKLEADVYVEFILRFYPASLFDFYKFQIPRNSLEVNWKSLNFRTFCEIFYGYIALLVLVLIVQLIELLSVLLFKRQRIRNETEELGSYKPNFCTVPIFTTESSEESIEGDSEGEPELEVILESPKSEEYDGSEKDDIAISIVPKDDDQLNEVSTNLPDLVNPSDNAVNESEQQKTHFLDLRNHLILIGAAYLYNYYMDASNGIFQKIFNSHFFGKYFLFIANDSLNSPRA</sequence>
<organism evidence="2 3">
    <name type="scientific">Tetranychus urticae</name>
    <name type="common">Two-spotted spider mite</name>
    <dbReference type="NCBI Taxonomy" id="32264"/>
    <lineage>
        <taxon>Eukaryota</taxon>
        <taxon>Metazoa</taxon>
        <taxon>Ecdysozoa</taxon>
        <taxon>Arthropoda</taxon>
        <taxon>Chelicerata</taxon>
        <taxon>Arachnida</taxon>
        <taxon>Acari</taxon>
        <taxon>Acariformes</taxon>
        <taxon>Trombidiformes</taxon>
        <taxon>Prostigmata</taxon>
        <taxon>Eleutherengona</taxon>
        <taxon>Raphignathae</taxon>
        <taxon>Tetranychoidea</taxon>
        <taxon>Tetranychidae</taxon>
        <taxon>Tetranychus</taxon>
    </lineage>
</organism>
<dbReference type="EnsemblMetazoa" id="tetur27g00870.1">
    <property type="protein sequence ID" value="tetur27g00870.1"/>
    <property type="gene ID" value="tetur27g00870"/>
</dbReference>
<evidence type="ECO:0000256" key="1">
    <source>
        <dbReference type="SAM" id="Phobius"/>
    </source>
</evidence>
<evidence type="ECO:0000313" key="3">
    <source>
        <dbReference type="Proteomes" id="UP000015104"/>
    </source>
</evidence>